<dbReference type="PANTHER" id="PTHR37512">
    <property type="entry name" value="TRIFUNCTIONAL NAD BIOSYNTHESIS/REGULATOR PROTEIN NADR"/>
    <property type="match status" value="1"/>
</dbReference>
<protein>
    <submittedName>
        <fullName evidence="2">N-acetylglucosamine-6-phosphate isomerase</fullName>
    </submittedName>
</protein>
<feature type="domain" description="NadR/Ttd14 AAA" evidence="1">
    <location>
        <begin position="2"/>
        <end position="156"/>
    </location>
</feature>
<organism evidence="2 3">
    <name type="scientific">Sphingomonas crocodyli</name>
    <dbReference type="NCBI Taxonomy" id="1979270"/>
    <lineage>
        <taxon>Bacteria</taxon>
        <taxon>Pseudomonadati</taxon>
        <taxon>Pseudomonadota</taxon>
        <taxon>Alphaproteobacteria</taxon>
        <taxon>Sphingomonadales</taxon>
        <taxon>Sphingomonadaceae</taxon>
        <taxon>Sphingomonas</taxon>
    </lineage>
</organism>
<dbReference type="EMBL" id="SACN01000002">
    <property type="protein sequence ID" value="RVT91349.1"/>
    <property type="molecule type" value="Genomic_DNA"/>
</dbReference>
<dbReference type="InterPro" id="IPR052735">
    <property type="entry name" value="NAD_biosynth-regulator"/>
</dbReference>
<dbReference type="AlphaFoldDB" id="A0A437M0V7"/>
<gene>
    <name evidence="2" type="ORF">EOD43_16855</name>
</gene>
<dbReference type="OrthoDB" id="3249147at2"/>
<name>A0A437M0V7_9SPHN</name>
<keyword evidence="2" id="KW-0413">Isomerase</keyword>
<dbReference type="Proteomes" id="UP000282971">
    <property type="component" value="Unassembled WGS sequence"/>
</dbReference>
<dbReference type="InterPro" id="IPR038727">
    <property type="entry name" value="NadR/Ttd14_AAA_dom"/>
</dbReference>
<dbReference type="GO" id="GO:0016853">
    <property type="term" value="F:isomerase activity"/>
    <property type="evidence" value="ECO:0007669"/>
    <property type="project" value="UniProtKB-KW"/>
</dbReference>
<sequence>MVALHGPESTGKSTLAAALARRFGTVWVPEYGRTYCEEHGTDLTMADMIAIAEGHRAVMRTMIPQARNGIMFTDTDPLMTSVWCDMMLGQRDPWFDRDWELADLYLVPGIDLPFVQDEVRVYGDDGARQRFYDLCVAELDRRGVRWMKVDGPPADRFDIALTALTAAGIMPTAR</sequence>
<evidence type="ECO:0000313" key="3">
    <source>
        <dbReference type="Proteomes" id="UP000282971"/>
    </source>
</evidence>
<keyword evidence="3" id="KW-1185">Reference proteome</keyword>
<accession>A0A437M0V7</accession>
<proteinExistence type="predicted"/>
<dbReference type="InterPro" id="IPR027417">
    <property type="entry name" value="P-loop_NTPase"/>
</dbReference>
<comment type="caution">
    <text evidence="2">The sequence shown here is derived from an EMBL/GenBank/DDBJ whole genome shotgun (WGS) entry which is preliminary data.</text>
</comment>
<reference evidence="2 3" key="1">
    <citation type="submission" date="2019-01" db="EMBL/GenBank/DDBJ databases">
        <authorList>
            <person name="Chen W.-M."/>
        </authorList>
    </citation>
    <scope>NUCLEOTIDE SEQUENCE [LARGE SCALE GENOMIC DNA]</scope>
    <source>
        <strain evidence="2 3">CCP-7</strain>
    </source>
</reference>
<dbReference type="Pfam" id="PF13521">
    <property type="entry name" value="AAA_28"/>
    <property type="match status" value="1"/>
</dbReference>
<evidence type="ECO:0000259" key="1">
    <source>
        <dbReference type="Pfam" id="PF13521"/>
    </source>
</evidence>
<evidence type="ECO:0000313" key="2">
    <source>
        <dbReference type="EMBL" id="RVT91349.1"/>
    </source>
</evidence>
<dbReference type="SUPFAM" id="SSF52540">
    <property type="entry name" value="P-loop containing nucleoside triphosphate hydrolases"/>
    <property type="match status" value="1"/>
</dbReference>
<dbReference type="Gene3D" id="3.40.50.300">
    <property type="entry name" value="P-loop containing nucleotide triphosphate hydrolases"/>
    <property type="match status" value="1"/>
</dbReference>
<dbReference type="PANTHER" id="PTHR37512:SF1">
    <property type="entry name" value="NADR_TTD14 AAA DOMAIN-CONTAINING PROTEIN"/>
    <property type="match status" value="1"/>
</dbReference>